<comment type="caution">
    <text evidence="3">The sequence shown here is derived from an EMBL/GenBank/DDBJ whole genome shotgun (WGS) entry which is preliminary data.</text>
</comment>
<dbReference type="Pfam" id="PF03358">
    <property type="entry name" value="FMN_red"/>
    <property type="match status" value="1"/>
</dbReference>
<dbReference type="EMBL" id="JAKIJS010000001">
    <property type="protein sequence ID" value="MCF6138595.1"/>
    <property type="molecule type" value="Genomic_DNA"/>
</dbReference>
<organism evidence="3 4">
    <name type="scientific">Pseudalkalibacillus berkeleyi</name>
    <dbReference type="NCBI Taxonomy" id="1069813"/>
    <lineage>
        <taxon>Bacteria</taxon>
        <taxon>Bacillati</taxon>
        <taxon>Bacillota</taxon>
        <taxon>Bacilli</taxon>
        <taxon>Bacillales</taxon>
        <taxon>Fictibacillaceae</taxon>
        <taxon>Pseudalkalibacillus</taxon>
    </lineage>
</organism>
<protein>
    <submittedName>
        <fullName evidence="3">NAD(P)H-dependent oxidoreductase</fullName>
    </submittedName>
</protein>
<dbReference type="PANTHER" id="PTHR30543">
    <property type="entry name" value="CHROMATE REDUCTASE"/>
    <property type="match status" value="1"/>
</dbReference>
<keyword evidence="4" id="KW-1185">Reference proteome</keyword>
<evidence type="ECO:0000259" key="2">
    <source>
        <dbReference type="Pfam" id="PF03358"/>
    </source>
</evidence>
<name>A0ABS9H4J1_9BACL</name>
<gene>
    <name evidence="3" type="ORF">L2716_12730</name>
</gene>
<comment type="similarity">
    <text evidence="1">Belongs to the azoreductase type 2 family.</text>
</comment>
<dbReference type="SUPFAM" id="SSF52218">
    <property type="entry name" value="Flavoproteins"/>
    <property type="match status" value="1"/>
</dbReference>
<sequence>MKILVLNGSPMEKSRTRGITNLVKELLQEKNVTISTIDLGIEKLPLFPGEGTDENNITLQKLKREAEAADAFFIASPEYHNGMSGALKNALDFLGGSHFKHKPVAIAAASGGSKGGINALNNMRTVLRGLYALVLPDQFVSDPYCYDEAYQLNDREAVERLEDLTHLLVEMTETRIGIQSEQTQ</sequence>
<evidence type="ECO:0000313" key="3">
    <source>
        <dbReference type="EMBL" id="MCF6138595.1"/>
    </source>
</evidence>
<dbReference type="Gene3D" id="3.40.50.360">
    <property type="match status" value="1"/>
</dbReference>
<dbReference type="Proteomes" id="UP001649381">
    <property type="component" value="Unassembled WGS sequence"/>
</dbReference>
<proteinExistence type="inferred from homology"/>
<reference evidence="3 4" key="1">
    <citation type="submission" date="2022-01" db="EMBL/GenBank/DDBJ databases">
        <title>Alkalihalobacillus sp. EGI L200015, a novel bacterium isolated from a salt lake sediment.</title>
        <authorList>
            <person name="Gao L."/>
            <person name="Fang B.-Z."/>
            <person name="Li W.-J."/>
        </authorList>
    </citation>
    <scope>NUCLEOTIDE SEQUENCE [LARGE SCALE GENOMIC DNA]</scope>
    <source>
        <strain evidence="3 4">KCTC 12718</strain>
    </source>
</reference>
<dbReference type="RefSeq" id="WP_236335762.1">
    <property type="nucleotide sequence ID" value="NZ_JAKIJS010000001.1"/>
</dbReference>
<dbReference type="InterPro" id="IPR005025">
    <property type="entry name" value="FMN_Rdtase-like_dom"/>
</dbReference>
<feature type="domain" description="NADPH-dependent FMN reductase-like" evidence="2">
    <location>
        <begin position="1"/>
        <end position="141"/>
    </location>
</feature>
<evidence type="ECO:0000313" key="4">
    <source>
        <dbReference type="Proteomes" id="UP001649381"/>
    </source>
</evidence>
<evidence type="ECO:0000256" key="1">
    <source>
        <dbReference type="ARBA" id="ARBA00009428"/>
    </source>
</evidence>
<dbReference type="InterPro" id="IPR050712">
    <property type="entry name" value="NAD(P)H-dep_reductase"/>
</dbReference>
<dbReference type="InterPro" id="IPR029039">
    <property type="entry name" value="Flavoprotein-like_sf"/>
</dbReference>
<accession>A0ABS9H4J1</accession>
<dbReference type="PANTHER" id="PTHR30543:SF21">
    <property type="entry name" value="NAD(P)H-DEPENDENT FMN REDUCTASE LOT6"/>
    <property type="match status" value="1"/>
</dbReference>